<feature type="signal peptide" evidence="1">
    <location>
        <begin position="1"/>
        <end position="30"/>
    </location>
</feature>
<dbReference type="EMBL" id="VCGU01000010">
    <property type="protein sequence ID" value="TRY68916.1"/>
    <property type="molecule type" value="Genomic_DNA"/>
</dbReference>
<sequence length="165" mass="19043">MGSYFSIPTHHHVWRMRMHTLLTLIPTIGACSTRCQLMDLPKPCKLFVFDGFTCYLGALHHYEYADSPDDVFNLHVHESEVPYLRSFYKPRATINWASQMYKKILLTHPSPKSEDECLLRCNFDDGPCYSFVVQGQHCFLGDPFVNSSLFIESGEAVLMETNRKN</sequence>
<reference evidence="2 3" key="1">
    <citation type="journal article" date="2018" name="Nat. Ecol. Evol.">
        <title>Genomic signatures of mitonuclear coevolution across populations of Tigriopus californicus.</title>
        <authorList>
            <person name="Barreto F.S."/>
            <person name="Watson E.T."/>
            <person name="Lima T.G."/>
            <person name="Willett C.S."/>
            <person name="Edmands S."/>
            <person name="Li W."/>
            <person name="Burton R.S."/>
        </authorList>
    </citation>
    <scope>NUCLEOTIDE SEQUENCE [LARGE SCALE GENOMIC DNA]</scope>
    <source>
        <strain evidence="2 3">San Diego</strain>
    </source>
</reference>
<keyword evidence="3" id="KW-1185">Reference proteome</keyword>
<organism evidence="2 3">
    <name type="scientific">Tigriopus californicus</name>
    <name type="common">Marine copepod</name>
    <dbReference type="NCBI Taxonomy" id="6832"/>
    <lineage>
        <taxon>Eukaryota</taxon>
        <taxon>Metazoa</taxon>
        <taxon>Ecdysozoa</taxon>
        <taxon>Arthropoda</taxon>
        <taxon>Crustacea</taxon>
        <taxon>Multicrustacea</taxon>
        <taxon>Hexanauplia</taxon>
        <taxon>Copepoda</taxon>
        <taxon>Harpacticoida</taxon>
        <taxon>Harpacticidae</taxon>
        <taxon>Tigriopus</taxon>
    </lineage>
</organism>
<gene>
    <name evidence="2" type="ORF">TCAL_08068</name>
</gene>
<accession>A0A553NU32</accession>
<name>A0A553NU32_TIGCA</name>
<dbReference type="Proteomes" id="UP000318571">
    <property type="component" value="Chromosome 1"/>
</dbReference>
<proteinExistence type="predicted"/>
<keyword evidence="1" id="KW-0732">Signal</keyword>
<comment type="caution">
    <text evidence="2">The sequence shown here is derived from an EMBL/GenBank/DDBJ whole genome shotgun (WGS) entry which is preliminary data.</text>
</comment>
<feature type="non-terminal residue" evidence="2">
    <location>
        <position position="165"/>
    </location>
</feature>
<evidence type="ECO:0000256" key="1">
    <source>
        <dbReference type="SAM" id="SignalP"/>
    </source>
</evidence>
<evidence type="ECO:0000313" key="2">
    <source>
        <dbReference type="EMBL" id="TRY68916.1"/>
    </source>
</evidence>
<protein>
    <recommendedName>
        <fullName evidence="4">Apple domain-containing protein</fullName>
    </recommendedName>
</protein>
<evidence type="ECO:0008006" key="4">
    <source>
        <dbReference type="Google" id="ProtNLM"/>
    </source>
</evidence>
<dbReference type="AlphaFoldDB" id="A0A553NU32"/>
<evidence type="ECO:0000313" key="3">
    <source>
        <dbReference type="Proteomes" id="UP000318571"/>
    </source>
</evidence>
<feature type="chain" id="PRO_5021795886" description="Apple domain-containing protein" evidence="1">
    <location>
        <begin position="31"/>
        <end position="165"/>
    </location>
</feature>